<evidence type="ECO:0000256" key="5">
    <source>
        <dbReference type="ARBA" id="ARBA00022840"/>
    </source>
</evidence>
<dbReference type="AlphaFoldDB" id="A0A1T4JUD5"/>
<dbReference type="Pfam" id="PF00294">
    <property type="entry name" value="PfkB"/>
    <property type="match status" value="1"/>
</dbReference>
<dbReference type="Proteomes" id="UP000243297">
    <property type="component" value="Unassembled WGS sequence"/>
</dbReference>
<dbReference type="InterPro" id="IPR002139">
    <property type="entry name" value="Ribo/fructo_kinase"/>
</dbReference>
<keyword evidence="2 6" id="KW-0808">Transferase</keyword>
<comment type="similarity">
    <text evidence="1 6">Belongs to the carbohydrate kinase PfkB family.</text>
</comment>
<dbReference type="RefSeq" id="WP_078710545.1">
    <property type="nucleotide sequence ID" value="NZ_FUWY01000001.1"/>
</dbReference>
<dbReference type="InterPro" id="IPR050306">
    <property type="entry name" value="PfkB_Carbo_kinase"/>
</dbReference>
<name>A0A1T4JUD5_9FIRM</name>
<evidence type="ECO:0000256" key="1">
    <source>
        <dbReference type="ARBA" id="ARBA00010688"/>
    </source>
</evidence>
<evidence type="ECO:0000313" key="9">
    <source>
        <dbReference type="Proteomes" id="UP000243297"/>
    </source>
</evidence>
<protein>
    <submittedName>
        <fullName evidence="8">Sugar or nucleoside kinase, ribokinase family</fullName>
    </submittedName>
</protein>
<evidence type="ECO:0000256" key="6">
    <source>
        <dbReference type="RuleBase" id="RU003704"/>
    </source>
</evidence>
<dbReference type="PANTHER" id="PTHR43085:SF1">
    <property type="entry name" value="PSEUDOURIDINE KINASE-RELATED"/>
    <property type="match status" value="1"/>
</dbReference>
<evidence type="ECO:0000313" key="8">
    <source>
        <dbReference type="EMBL" id="SJZ33725.1"/>
    </source>
</evidence>
<feature type="domain" description="Carbohydrate kinase PfkB" evidence="7">
    <location>
        <begin position="3"/>
        <end position="292"/>
    </location>
</feature>
<reference evidence="9" key="1">
    <citation type="submission" date="2017-02" db="EMBL/GenBank/DDBJ databases">
        <authorList>
            <person name="Varghese N."/>
            <person name="Submissions S."/>
        </authorList>
    </citation>
    <scope>NUCLEOTIDE SEQUENCE [LARGE SCALE GENOMIC DNA]</scope>
    <source>
        <strain evidence="9">ATCC 25662</strain>
    </source>
</reference>
<keyword evidence="5" id="KW-0067">ATP-binding</keyword>
<dbReference type="GO" id="GO:0005524">
    <property type="term" value="F:ATP binding"/>
    <property type="evidence" value="ECO:0007669"/>
    <property type="project" value="UniProtKB-KW"/>
</dbReference>
<dbReference type="GO" id="GO:0006000">
    <property type="term" value="P:fructose metabolic process"/>
    <property type="evidence" value="ECO:0007669"/>
    <property type="project" value="UniProtKB-ARBA"/>
</dbReference>
<dbReference type="PANTHER" id="PTHR43085">
    <property type="entry name" value="HEXOKINASE FAMILY MEMBER"/>
    <property type="match status" value="1"/>
</dbReference>
<dbReference type="OrthoDB" id="9813569at2"/>
<keyword evidence="9" id="KW-1185">Reference proteome</keyword>
<evidence type="ECO:0000256" key="2">
    <source>
        <dbReference type="ARBA" id="ARBA00022679"/>
    </source>
</evidence>
<evidence type="ECO:0000256" key="4">
    <source>
        <dbReference type="ARBA" id="ARBA00022777"/>
    </source>
</evidence>
<keyword evidence="4 6" id="KW-0418">Kinase</keyword>
<sequence length="297" mass="32779">MKQKVLLLGGCCIDEILECDHLPKAGDDILIKSKKVMLGGSCLNVATVLKRLGKEPILYSALGHSIFSQYKADLIEEGFDCSCIYEVEGQTGTCTILIDSSKERTFLTYNGIEGQFNEDKIPLTVIDQIEWIYLSGIFLTYKDESQKIVPFLMRMIHQGKHIFFDLGSLVDQIEINLLKECIELSSIIKGNESEIDILVNRLHLGHITEILNTNLRIIIKTCGAQGSLTYLEKNSLSTPSVEVEPIDTTGSGDSFVGAFIASLLDNLSTQECLEIASKFGAIATTHAGGRIKLNEKK</sequence>
<keyword evidence="3" id="KW-0547">Nucleotide-binding</keyword>
<dbReference type="InterPro" id="IPR002173">
    <property type="entry name" value="Carboh/pur_kinase_PfkB_CS"/>
</dbReference>
<organism evidence="8 9">
    <name type="scientific">Anaerorhabdus furcosa</name>
    <dbReference type="NCBI Taxonomy" id="118967"/>
    <lineage>
        <taxon>Bacteria</taxon>
        <taxon>Bacillati</taxon>
        <taxon>Bacillota</taxon>
        <taxon>Erysipelotrichia</taxon>
        <taxon>Erysipelotrichales</taxon>
        <taxon>Erysipelotrichaceae</taxon>
        <taxon>Anaerorhabdus</taxon>
    </lineage>
</organism>
<proteinExistence type="inferred from homology"/>
<dbReference type="GO" id="GO:0008865">
    <property type="term" value="F:fructokinase activity"/>
    <property type="evidence" value="ECO:0007669"/>
    <property type="project" value="UniProtKB-ARBA"/>
</dbReference>
<gene>
    <name evidence="8" type="ORF">SAMN02745191_0078</name>
</gene>
<dbReference type="Gene3D" id="3.40.1190.20">
    <property type="match status" value="1"/>
</dbReference>
<dbReference type="InterPro" id="IPR029056">
    <property type="entry name" value="Ribokinase-like"/>
</dbReference>
<dbReference type="InterPro" id="IPR011611">
    <property type="entry name" value="PfkB_dom"/>
</dbReference>
<dbReference type="PROSITE" id="PS00584">
    <property type="entry name" value="PFKB_KINASES_2"/>
    <property type="match status" value="1"/>
</dbReference>
<evidence type="ECO:0000256" key="3">
    <source>
        <dbReference type="ARBA" id="ARBA00022741"/>
    </source>
</evidence>
<dbReference type="EMBL" id="FUWY01000001">
    <property type="protein sequence ID" value="SJZ33725.1"/>
    <property type="molecule type" value="Genomic_DNA"/>
</dbReference>
<evidence type="ECO:0000259" key="7">
    <source>
        <dbReference type="Pfam" id="PF00294"/>
    </source>
</evidence>
<dbReference type="PRINTS" id="PR00990">
    <property type="entry name" value="RIBOKINASE"/>
</dbReference>
<dbReference type="SUPFAM" id="SSF53613">
    <property type="entry name" value="Ribokinase-like"/>
    <property type="match status" value="1"/>
</dbReference>
<dbReference type="STRING" id="118967.SAMN02745191_0078"/>
<accession>A0A1T4JUD5</accession>